<dbReference type="InterPro" id="IPR016186">
    <property type="entry name" value="C-type_lectin-like/link_sf"/>
</dbReference>
<dbReference type="Pfam" id="PF23106">
    <property type="entry name" value="EGF_Teneurin"/>
    <property type="match status" value="1"/>
</dbReference>
<dbReference type="InterPro" id="IPR000742">
    <property type="entry name" value="EGF"/>
</dbReference>
<keyword evidence="2" id="KW-0732">Signal</keyword>
<evidence type="ECO:0000256" key="1">
    <source>
        <dbReference type="SAM" id="MobiDB-lite"/>
    </source>
</evidence>
<dbReference type="Pfam" id="PF26129">
    <property type="entry name" value="Vwde"/>
    <property type="match status" value="1"/>
</dbReference>
<organism evidence="4">
    <name type="scientific">Ceriantheomorphe brasiliensis</name>
    <dbReference type="NCBI Taxonomy" id="1048506"/>
    <lineage>
        <taxon>Eukaryota</taxon>
        <taxon>Metazoa</taxon>
        <taxon>Cnidaria</taxon>
        <taxon>Anthozoa</taxon>
        <taxon>Ceriantharia</taxon>
        <taxon>Spirularia</taxon>
        <taxon>Cerianthidae</taxon>
        <taxon>Ceriantheomorphe</taxon>
    </lineage>
</organism>
<proteinExistence type="evidence at transcript level"/>
<reference evidence="4" key="2">
    <citation type="submission" date="2020-07" db="EMBL/GenBank/DDBJ databases">
        <authorList>
            <person name="Klompen A.L."/>
            <person name="Macrander J."/>
            <person name="Reitzel A.M."/>
            <person name="Stampar S.N."/>
        </authorList>
    </citation>
    <scope>NUCLEOTIDE SEQUENCE</scope>
</reference>
<dbReference type="PANTHER" id="PTHR22803">
    <property type="entry name" value="MANNOSE, PHOSPHOLIPASE, LECTIN RECEPTOR RELATED"/>
    <property type="match status" value="1"/>
</dbReference>
<dbReference type="Pfam" id="PF00059">
    <property type="entry name" value="Lectin_C"/>
    <property type="match status" value="1"/>
</dbReference>
<evidence type="ECO:0000313" key="4">
    <source>
        <dbReference type="EMBL" id="QNH72448.1"/>
    </source>
</evidence>
<dbReference type="AlphaFoldDB" id="A0A7G7WYV9"/>
<reference evidence="4" key="1">
    <citation type="journal article" date="2020" name="Mar. Drugs">
        <title>Transcriptomic Analysis of Four Cerianthid (Cnidaria, Ceriantharia) Venoms.</title>
        <authorList>
            <person name="Klompen A.M.L."/>
            <person name="Macrander J."/>
            <person name="Reitzel A.M."/>
            <person name="Stampar S.N."/>
        </authorList>
    </citation>
    <scope>NUCLEOTIDE SEQUENCE</scope>
</reference>
<evidence type="ECO:0000256" key="2">
    <source>
        <dbReference type="SAM" id="SignalP"/>
    </source>
</evidence>
<dbReference type="InterPro" id="IPR001304">
    <property type="entry name" value="C-type_lectin-like"/>
</dbReference>
<feature type="signal peptide" evidence="2">
    <location>
        <begin position="1"/>
        <end position="17"/>
    </location>
</feature>
<dbReference type="InterPro" id="IPR058727">
    <property type="entry name" value="Helical_Vwde"/>
</dbReference>
<dbReference type="InterPro" id="IPR016187">
    <property type="entry name" value="CTDL_fold"/>
</dbReference>
<feature type="chain" id="PRO_5028996478" evidence="2">
    <location>
        <begin position="18"/>
        <end position="1021"/>
    </location>
</feature>
<accession>A0A7G7WYV9</accession>
<dbReference type="Gene3D" id="3.10.100.10">
    <property type="entry name" value="Mannose-Binding Protein A, subunit A"/>
    <property type="match status" value="1"/>
</dbReference>
<dbReference type="SMART" id="SM00034">
    <property type="entry name" value="CLECT"/>
    <property type="match status" value="1"/>
</dbReference>
<feature type="region of interest" description="Disordered" evidence="1">
    <location>
        <begin position="888"/>
        <end position="908"/>
    </location>
</feature>
<feature type="domain" description="C-type lectin" evidence="3">
    <location>
        <begin position="37"/>
        <end position="155"/>
    </location>
</feature>
<dbReference type="EMBL" id="MT747514">
    <property type="protein sequence ID" value="QNH72448.1"/>
    <property type="molecule type" value="mRNA"/>
</dbReference>
<dbReference type="InterPro" id="IPR050111">
    <property type="entry name" value="C-type_lectin/snaclec_domain"/>
</dbReference>
<dbReference type="CDD" id="cd00037">
    <property type="entry name" value="CLECT"/>
    <property type="match status" value="1"/>
</dbReference>
<evidence type="ECO:0000259" key="3">
    <source>
        <dbReference type="PROSITE" id="PS50041"/>
    </source>
</evidence>
<feature type="compositionally biased region" description="Polar residues" evidence="1">
    <location>
        <begin position="890"/>
        <end position="908"/>
    </location>
</feature>
<name>A0A7G7WYV9_9CNID</name>
<dbReference type="SUPFAM" id="SSF56436">
    <property type="entry name" value="C-type lectin-like"/>
    <property type="match status" value="1"/>
</dbReference>
<dbReference type="Gene3D" id="2.60.120.260">
    <property type="entry name" value="Galactose-binding domain-like"/>
    <property type="match status" value="1"/>
</dbReference>
<dbReference type="PROSITE" id="PS50041">
    <property type="entry name" value="C_TYPE_LECTIN_2"/>
    <property type="match status" value="1"/>
</dbReference>
<protein>
    <submittedName>
        <fullName evidence="4">Toxin candidate TRINITY_DN18372_c0_g1_i2.p1</fullName>
    </submittedName>
</protein>
<dbReference type="PROSITE" id="PS01186">
    <property type="entry name" value="EGF_2"/>
    <property type="match status" value="1"/>
</dbReference>
<sequence length="1021" mass="113349">MKITVLLLATLLAIGSSLPFDEVFSDAGGCPAGWAYINKYCYMASTGQMSWEQAKNQCTQRGGVLAVVKSDQQGQDVLKTQENLGHFGYWIGIKENNGQLEFADGKTNTYRNWASDAAKPTADKKCVIGNKIAFMNPLASWEAEDCTRQYPFSCQKRAAELGETTLTYKTPLPDTAGITMVCNIDYPTGVDANFDVEWYANGQLVKTDRVKGPNVRESYLKAGHSWEPSENEFKAGDTLQCKVKACLGSTCTPTGTQKTSNDYFVGMRVEPKNYFELDECSQKSIKVKLVPTVPIRCTNDALSNCNDFETEFGVQVNVEHDNRLKISECFADFAQNENPDESKVGLEIVPICDNMNGNGDTMQVRFKKITTTHPFWKGYQPEPVTIKLADNNSPIRQCYCNDDPHCRTMYGRNYDYHGVGKYVMYNSNRGDYEVHIQTYRCNGRASCTCATAVRYKGVAVVMDACSGWMNHYVRPAGATLPKGMHIQRNCGGNNCRMTVTTPDGNQVRFNKNGRWHQLYVNAHLESGPCKSETRCGGLCTDTNGASWRIPHGQSYFEKDPKPKTPQPGGGQLPEQTCNCNVDPPDCEFNMVDFFDPLNEGAEDITKEFNGNNRRKRAVSALLRTYRQKTRRSTITRAEAEKMCGDAIFQSQVGKACLKLNKFKNRMDTMKINCIFDVQASDDPTVVASSTNTLVESCMFEAVSNPENHVNGKPPTDILDNICENDCSGHGTCNKGKCTCDAGYASQDCSIKMGEAPVLEATKLDVVLCDKKTEECKTQIVYASGILNSNDLTCHSANKRLVGSGNSLNTKTSGKQVSVFQVRCSLPDVTTPSLLEIAISNDGTLKSTDSKAVVIHNSECEQCDANTKQCQVKDKKCSIDGKCYDEGAKNPANSEESCKPSDSQTSWTGKSTGEPYKFIGCFKDDIGDRKLKTLVINMRGNLKWKYMSDTVKKCAEHVKAKNLKYFAIQHYGECYSDTDARALDYIQADDRADKKDYLQKTDNYGKEYIVGGNHVNCVYKLV</sequence>